<dbReference type="Proteomes" id="UP000051906">
    <property type="component" value="Unassembled WGS sequence"/>
</dbReference>
<dbReference type="InterPro" id="IPR029058">
    <property type="entry name" value="AB_hydrolase_fold"/>
</dbReference>
<dbReference type="Pfam" id="PF12697">
    <property type="entry name" value="Abhydrolase_6"/>
    <property type="match status" value="1"/>
</dbReference>
<dbReference type="PANTHER" id="PTHR43265">
    <property type="entry name" value="ESTERASE ESTD"/>
    <property type="match status" value="1"/>
</dbReference>
<dbReference type="PATRIC" id="fig|616990.3.peg.959"/>
<dbReference type="STRING" id="616990.IV54_GL000884"/>
<protein>
    <recommendedName>
        <fullName evidence="1">AB hydrolase-1 domain-containing protein</fullName>
    </recommendedName>
</protein>
<organism evidence="2 3">
    <name type="scientific">Levilactobacillus paucivorans</name>
    <dbReference type="NCBI Taxonomy" id="616990"/>
    <lineage>
        <taxon>Bacteria</taxon>
        <taxon>Bacillati</taxon>
        <taxon>Bacillota</taxon>
        <taxon>Bacilli</taxon>
        <taxon>Lactobacillales</taxon>
        <taxon>Lactobacillaceae</taxon>
        <taxon>Levilactobacillus</taxon>
    </lineage>
</organism>
<dbReference type="GO" id="GO:0052689">
    <property type="term" value="F:carboxylic ester hydrolase activity"/>
    <property type="evidence" value="ECO:0007669"/>
    <property type="project" value="TreeGrafter"/>
</dbReference>
<feature type="domain" description="AB hydrolase-1" evidence="1">
    <location>
        <begin position="34"/>
        <end position="233"/>
    </location>
</feature>
<keyword evidence="3" id="KW-1185">Reference proteome</keyword>
<dbReference type="AlphaFoldDB" id="A0A0R2LSN0"/>
<evidence type="ECO:0000313" key="3">
    <source>
        <dbReference type="Proteomes" id="UP000051906"/>
    </source>
</evidence>
<dbReference type="OrthoDB" id="9780269at2"/>
<sequence length="257" mass="27633">MITQHLTISSSHGNYQIPAILTLPSDTGNFPAMVMCHGTGTNKDEAGQGYVMMAAKLAAAGFASLRFDFIGNGESNVSYENYSFTSAVNDTLDVTNFLRQQTTISDQIGIMGWSQGGTIAMLAAGRTVYQAVLLWSGALDMSGLIPPEAYQQNTYQLDLGFRSPLTIGHQWMTDVQQTNVATTFHQNQAPVYAIAGGQDPIVPPTTPQKICAQSSNLASQFTVIPAGDHLFNLLSGDDTIFTRLITISVAWLTTVIS</sequence>
<name>A0A0R2LSN0_9LACO</name>
<evidence type="ECO:0000313" key="2">
    <source>
        <dbReference type="EMBL" id="KRO04709.1"/>
    </source>
</evidence>
<dbReference type="EMBL" id="JQCA01000025">
    <property type="protein sequence ID" value="KRO04709.1"/>
    <property type="molecule type" value="Genomic_DNA"/>
</dbReference>
<dbReference type="RefSeq" id="WP_057877724.1">
    <property type="nucleotide sequence ID" value="NZ_JQCA01000025.1"/>
</dbReference>
<reference evidence="2 3" key="1">
    <citation type="journal article" date="2015" name="Genome Announc.">
        <title>Expanding the biotechnology potential of lactobacilli through comparative genomics of 213 strains and associated genera.</title>
        <authorList>
            <person name="Sun Z."/>
            <person name="Harris H.M."/>
            <person name="McCann A."/>
            <person name="Guo C."/>
            <person name="Argimon S."/>
            <person name="Zhang W."/>
            <person name="Yang X."/>
            <person name="Jeffery I.B."/>
            <person name="Cooney J.C."/>
            <person name="Kagawa T.F."/>
            <person name="Liu W."/>
            <person name="Song Y."/>
            <person name="Salvetti E."/>
            <person name="Wrobel A."/>
            <person name="Rasinkangas P."/>
            <person name="Parkhill J."/>
            <person name="Rea M.C."/>
            <person name="O'Sullivan O."/>
            <person name="Ritari J."/>
            <person name="Douillard F.P."/>
            <person name="Paul Ross R."/>
            <person name="Yang R."/>
            <person name="Briner A.E."/>
            <person name="Felis G.E."/>
            <person name="de Vos W.M."/>
            <person name="Barrangou R."/>
            <person name="Klaenhammer T.R."/>
            <person name="Caufield P.W."/>
            <person name="Cui Y."/>
            <person name="Zhang H."/>
            <person name="O'Toole P.W."/>
        </authorList>
    </citation>
    <scope>NUCLEOTIDE SEQUENCE [LARGE SCALE GENOMIC DNA]</scope>
    <source>
        <strain evidence="2 3">DSM 22467</strain>
    </source>
</reference>
<accession>A0A0R2LSN0</accession>
<gene>
    <name evidence="2" type="ORF">IV54_GL000884</name>
</gene>
<dbReference type="SUPFAM" id="SSF53474">
    <property type="entry name" value="alpha/beta-Hydrolases"/>
    <property type="match status" value="1"/>
</dbReference>
<evidence type="ECO:0000259" key="1">
    <source>
        <dbReference type="Pfam" id="PF12697"/>
    </source>
</evidence>
<dbReference type="InterPro" id="IPR053145">
    <property type="entry name" value="AB_hydrolase_Est10"/>
</dbReference>
<dbReference type="PANTHER" id="PTHR43265:SF1">
    <property type="entry name" value="ESTERASE ESTD"/>
    <property type="match status" value="1"/>
</dbReference>
<dbReference type="Gene3D" id="3.40.50.1820">
    <property type="entry name" value="alpha/beta hydrolase"/>
    <property type="match status" value="1"/>
</dbReference>
<comment type="caution">
    <text evidence="2">The sequence shown here is derived from an EMBL/GenBank/DDBJ whole genome shotgun (WGS) entry which is preliminary data.</text>
</comment>
<proteinExistence type="predicted"/>
<dbReference type="InterPro" id="IPR000073">
    <property type="entry name" value="AB_hydrolase_1"/>
</dbReference>